<keyword evidence="14 19" id="KW-0547">Nucleotide-binding</keyword>
<comment type="pathway">
    <text evidence="2">Purine metabolism; IMP biosynthesis via de novo pathway; N(2)-formyl-N(1)-(5-phospho-D-ribosyl)glycinamide from N(1)-(5-phospho-D-ribosyl)glycinamide (10-formyl THF route): step 1/1.</text>
</comment>
<keyword evidence="11 21" id="KW-0436">Ligase</keyword>
<dbReference type="InterPro" id="IPR037123">
    <property type="entry name" value="PRibGlycinamide_synth_C_sf"/>
</dbReference>
<dbReference type="Proteomes" id="UP000597762">
    <property type="component" value="Unassembled WGS sequence"/>
</dbReference>
<evidence type="ECO:0000256" key="16">
    <source>
        <dbReference type="ARBA" id="ARBA00022840"/>
    </source>
</evidence>
<gene>
    <name evidence="21" type="ORF">SPHA_15164</name>
</gene>
<dbReference type="InterPro" id="IPR004607">
    <property type="entry name" value="GART"/>
</dbReference>
<dbReference type="GO" id="GO:0005829">
    <property type="term" value="C:cytosol"/>
    <property type="evidence" value="ECO:0007669"/>
    <property type="project" value="TreeGrafter"/>
</dbReference>
<accession>A0A812BE68</accession>
<evidence type="ECO:0000256" key="17">
    <source>
        <dbReference type="ARBA" id="ARBA00023211"/>
    </source>
</evidence>
<keyword evidence="22" id="KW-1185">Reference proteome</keyword>
<dbReference type="InterPro" id="IPR002376">
    <property type="entry name" value="Formyl_transf_N"/>
</dbReference>
<dbReference type="Pfam" id="PF01071">
    <property type="entry name" value="GARS_A"/>
    <property type="match status" value="1"/>
</dbReference>
<dbReference type="GO" id="GO:0006189">
    <property type="term" value="P:'de novo' IMP biosynthetic process"/>
    <property type="evidence" value="ECO:0007669"/>
    <property type="project" value="UniProtKB-UniPathway"/>
</dbReference>
<dbReference type="InterPro" id="IPR016185">
    <property type="entry name" value="PreATP-grasp_dom_sf"/>
</dbReference>
<evidence type="ECO:0000256" key="6">
    <source>
        <dbReference type="ARBA" id="ARBA00008696"/>
    </source>
</evidence>
<organism evidence="21 22">
    <name type="scientific">Acanthosepion pharaonis</name>
    <name type="common">Pharaoh cuttlefish</name>
    <name type="synonym">Sepia pharaonis</name>
    <dbReference type="NCBI Taxonomy" id="158019"/>
    <lineage>
        <taxon>Eukaryota</taxon>
        <taxon>Metazoa</taxon>
        <taxon>Spiralia</taxon>
        <taxon>Lophotrochozoa</taxon>
        <taxon>Mollusca</taxon>
        <taxon>Cephalopoda</taxon>
        <taxon>Coleoidea</taxon>
        <taxon>Decapodiformes</taxon>
        <taxon>Sepiida</taxon>
        <taxon>Sepiina</taxon>
        <taxon>Sepiidae</taxon>
        <taxon>Acanthosepion</taxon>
    </lineage>
</organism>
<dbReference type="FunFam" id="3.30.1330.10:FF:000001">
    <property type="entry name" value="Phosphoribosylformylglycinamidine cyclo-ligase"/>
    <property type="match status" value="1"/>
</dbReference>
<dbReference type="OrthoDB" id="2018833at2759"/>
<dbReference type="NCBIfam" id="TIGR00639">
    <property type="entry name" value="PurN"/>
    <property type="match status" value="1"/>
</dbReference>
<dbReference type="GO" id="GO:0004644">
    <property type="term" value="F:phosphoribosylglycinamide formyltransferase activity"/>
    <property type="evidence" value="ECO:0007669"/>
    <property type="project" value="UniProtKB-EC"/>
</dbReference>
<comment type="caution">
    <text evidence="21">The sequence shown here is derived from an EMBL/GenBank/DDBJ whole genome shotgun (WGS) entry which is preliminary data.</text>
</comment>
<keyword evidence="16 19" id="KW-0067">ATP-binding</keyword>
<dbReference type="PROSITE" id="PS50975">
    <property type="entry name" value="ATP_GRASP"/>
    <property type="match status" value="1"/>
</dbReference>
<dbReference type="InterPro" id="IPR013815">
    <property type="entry name" value="ATP_grasp_subdomain_1"/>
</dbReference>
<keyword evidence="12 21" id="KW-0808">Transferase</keyword>
<dbReference type="InterPro" id="IPR036477">
    <property type="entry name" value="Formyl_transf_N_sf"/>
</dbReference>
<dbReference type="CDD" id="cd08645">
    <property type="entry name" value="FMT_core_GART"/>
    <property type="match status" value="1"/>
</dbReference>
<comment type="similarity">
    <text evidence="6">In the central section; belongs to the AIR synthase family.</text>
</comment>
<dbReference type="Pfam" id="PF00586">
    <property type="entry name" value="AIRS"/>
    <property type="match status" value="1"/>
</dbReference>
<evidence type="ECO:0000259" key="20">
    <source>
        <dbReference type="PROSITE" id="PS50975"/>
    </source>
</evidence>
<dbReference type="EC" id="6.3.4.13" evidence="9"/>
<dbReference type="Gene3D" id="3.30.1330.10">
    <property type="entry name" value="PurM-like, N-terminal domain"/>
    <property type="match status" value="1"/>
</dbReference>
<dbReference type="InterPro" id="IPR011054">
    <property type="entry name" value="Rudment_hybrid_motif"/>
</dbReference>
<evidence type="ECO:0000256" key="3">
    <source>
        <dbReference type="ARBA" id="ARBA00005174"/>
    </source>
</evidence>
<dbReference type="HAMAP" id="MF_00138">
    <property type="entry name" value="GARS"/>
    <property type="match status" value="1"/>
</dbReference>
<dbReference type="GO" id="GO:0005524">
    <property type="term" value="F:ATP binding"/>
    <property type="evidence" value="ECO:0007669"/>
    <property type="project" value="UniProtKB-UniRule"/>
</dbReference>
<dbReference type="EC" id="6.3.3.1" evidence="8"/>
<dbReference type="Gene3D" id="3.90.600.10">
    <property type="entry name" value="Phosphoribosylglycinamide synthetase, C-terminal domain"/>
    <property type="match status" value="1"/>
</dbReference>
<dbReference type="FunFam" id="3.40.50.20:FF:000006">
    <property type="entry name" value="Phosphoribosylamine--glycine ligase, chloroplastic"/>
    <property type="match status" value="1"/>
</dbReference>
<evidence type="ECO:0000256" key="5">
    <source>
        <dbReference type="ARBA" id="ARBA00008630"/>
    </source>
</evidence>
<reference evidence="21" key="1">
    <citation type="submission" date="2021-01" db="EMBL/GenBank/DDBJ databases">
        <authorList>
            <person name="Li R."/>
            <person name="Bekaert M."/>
        </authorList>
    </citation>
    <scope>NUCLEOTIDE SEQUENCE</scope>
    <source>
        <strain evidence="21">Farmed</strain>
    </source>
</reference>
<dbReference type="UniPathway" id="UPA00074">
    <property type="reaction ID" value="UER00125"/>
</dbReference>
<dbReference type="SUPFAM" id="SSF55326">
    <property type="entry name" value="PurM N-terminal domain-like"/>
    <property type="match status" value="1"/>
</dbReference>
<dbReference type="SUPFAM" id="SSF56059">
    <property type="entry name" value="Glutathione synthetase ATP-binding domain-like"/>
    <property type="match status" value="1"/>
</dbReference>
<comment type="pathway">
    <text evidence="3">Purine metabolism; IMP biosynthesis via de novo pathway; N(1)-(5-phospho-D-ribosyl)glycinamide from 5-phospho-alpha-D-ribose 1-diphosphate: step 2/2.</text>
</comment>
<dbReference type="InterPro" id="IPR016188">
    <property type="entry name" value="PurM-like_N"/>
</dbReference>
<dbReference type="Pfam" id="PF02844">
    <property type="entry name" value="GARS_N"/>
    <property type="match status" value="1"/>
</dbReference>
<dbReference type="InterPro" id="IPR000115">
    <property type="entry name" value="PRibGlycinamide_synth"/>
</dbReference>
<dbReference type="PANTHER" id="PTHR10520">
    <property type="entry name" value="TRIFUNCTIONAL PURINE BIOSYNTHETIC PROTEIN ADENOSINE-3-RELATED"/>
    <property type="match status" value="1"/>
</dbReference>
<dbReference type="HAMAP" id="MF_01930">
    <property type="entry name" value="PurN"/>
    <property type="match status" value="1"/>
</dbReference>
<evidence type="ECO:0000256" key="8">
    <source>
        <dbReference type="ARBA" id="ARBA00013047"/>
    </source>
</evidence>
<dbReference type="EC" id="2.1.2.2" evidence="7"/>
<evidence type="ECO:0000256" key="10">
    <source>
        <dbReference type="ARBA" id="ARBA00021140"/>
    </source>
</evidence>
<dbReference type="GO" id="GO:0046084">
    <property type="term" value="P:adenine biosynthetic process"/>
    <property type="evidence" value="ECO:0007669"/>
    <property type="project" value="TreeGrafter"/>
</dbReference>
<comment type="pathway">
    <text evidence="1">Purine metabolism; IMP biosynthesis via de novo pathway; 5-amino-1-(5-phospho-D-ribosyl)imidazole from N(2)-formyl-N(1)-(5-phospho-D-ribosyl)glycinamide: step 2/2.</text>
</comment>
<dbReference type="SMART" id="SM01210">
    <property type="entry name" value="GARS_C"/>
    <property type="match status" value="1"/>
</dbReference>
<dbReference type="FunFam" id="3.30.1490.20:FF:000006">
    <property type="entry name" value="phosphoribosylamine--glycine ligase, chloroplastic-like"/>
    <property type="match status" value="1"/>
</dbReference>
<dbReference type="AlphaFoldDB" id="A0A812BE68"/>
<evidence type="ECO:0000256" key="1">
    <source>
        <dbReference type="ARBA" id="ARBA00004686"/>
    </source>
</evidence>
<dbReference type="GO" id="GO:0004637">
    <property type="term" value="F:phosphoribosylamine-glycine ligase activity"/>
    <property type="evidence" value="ECO:0007669"/>
    <property type="project" value="UniProtKB-EC"/>
</dbReference>
<keyword evidence="15" id="KW-0658">Purine biosynthesis</keyword>
<dbReference type="Pfam" id="PF00551">
    <property type="entry name" value="Formyl_trans_N"/>
    <property type="match status" value="1"/>
</dbReference>
<dbReference type="CDD" id="cd02196">
    <property type="entry name" value="PurM"/>
    <property type="match status" value="1"/>
</dbReference>
<dbReference type="FunFam" id="3.30.470.20:FF:000018">
    <property type="entry name" value="Trifunctional purine biosynthetic protein adenosine-3"/>
    <property type="match status" value="1"/>
</dbReference>
<dbReference type="InterPro" id="IPR020561">
    <property type="entry name" value="PRibGlycinamid_synth_ATP-grasp"/>
</dbReference>
<protein>
    <recommendedName>
        <fullName evidence="10">Trifunctional purine biosynthetic protein adenosine-3</fullName>
        <ecNumber evidence="7">2.1.2.2</ecNumber>
        <ecNumber evidence="8">6.3.3.1</ecNumber>
        <ecNumber evidence="9">6.3.4.13</ecNumber>
    </recommendedName>
</protein>
<dbReference type="PROSITE" id="PS00184">
    <property type="entry name" value="GARS"/>
    <property type="match status" value="1"/>
</dbReference>
<dbReference type="Gene3D" id="3.30.1490.20">
    <property type="entry name" value="ATP-grasp fold, A domain"/>
    <property type="match status" value="1"/>
</dbReference>
<dbReference type="Gene3D" id="3.90.650.10">
    <property type="entry name" value="PurM-like C-terminal domain"/>
    <property type="match status" value="1"/>
</dbReference>
<evidence type="ECO:0000256" key="15">
    <source>
        <dbReference type="ARBA" id="ARBA00022755"/>
    </source>
</evidence>
<comment type="similarity">
    <text evidence="4">In the N-terminal section; belongs to the GARS family.</text>
</comment>
<dbReference type="InterPro" id="IPR011761">
    <property type="entry name" value="ATP-grasp"/>
</dbReference>
<dbReference type="SUPFAM" id="SSF51246">
    <property type="entry name" value="Rudiment single hybrid motif"/>
    <property type="match status" value="1"/>
</dbReference>
<evidence type="ECO:0000256" key="2">
    <source>
        <dbReference type="ARBA" id="ARBA00005054"/>
    </source>
</evidence>
<dbReference type="GO" id="GO:0004641">
    <property type="term" value="F:phosphoribosylformylglycinamidine cyclo-ligase activity"/>
    <property type="evidence" value="ECO:0007669"/>
    <property type="project" value="UniProtKB-EC"/>
</dbReference>
<dbReference type="EMBL" id="CAHIKZ030000526">
    <property type="protein sequence ID" value="CAE1178393.1"/>
    <property type="molecule type" value="Genomic_DNA"/>
</dbReference>
<sequence>MSDPKKMKSQEKVLILGSGGREHVLAWKIAQSSHVQDVFVAPGNAGTHGSDKMTNVDIKIKDFDEVCSWCKKMQISLVIVGPEDPLANGISDHLAKEGIPCFGPSAKAAQIEASKDFAKNFMVRHNIPTARFKSFSNVEEACEHIRTAPYKALVVKASGLAAGKGVIVADSVEEACAAAKEILGTKIFGNAGDILVVEELLEGEEVSCLAFSDGTTVAMMPPAQDHKRLNDGDKGPNTGGMGAYCPYPKISEEKLVAIKQDVLQKAVDGMKSEGMPYVGVLYAGLMITDDGPHVLEFNCRFGDPETQSILPLLKSDLFVVGKACVEGTLHDNMPEFDQESKVLGVVVVSGGYPGSYKKGIPITGLKEAHDAGLTVFHAGTAMKDNQLVSSGGRVLAVVAKEKDFQTAYDKAQQGAALIQFTDAFYRKDIGYKVLTSSIGTGLSYKEAGVDIAAGNSLVELIKPLAKSTRRPGCDAALGSFGAIFNLQQASYSSNSLLVSATDGVGTKLKIAQAVGFHKSIGIDLVAMVVNDILAHGAEPLFFLDYFACGYLDVAQARDVIEGIAQGCKQAGCALVGGETAEMAGMYTSGEYDVAGFAVGAVEKLLIRLEMWILPNHLAVEIDASSWSIPPIFGWLQQNGKVSAAEMVKTYNCGLGGILIVSQQNVVPVAQALSKADENGCIVGTVVNKGDFERVSIQNLETSLQHCYKFENCEKKKNVAVLISGSGTNLQALIDHTQCPGNKSSAQIVLVISNKANVKGLERAHKAGIPSLVINHKLYKSREEFDDAVHEELVHANVDLVCLAGFMRILSGSFVRKWTGRILNVHPSLLPSFKGANAHKLVLESGVRISGCTVHFVAEEIDSGAILVQKSVPVFTSDTEASLSERVKRLEHIAYPSALEMVASDKAVLQENGKVLWKE</sequence>
<dbReference type="SUPFAM" id="SSF52440">
    <property type="entry name" value="PreATP-grasp domain"/>
    <property type="match status" value="1"/>
</dbReference>
<evidence type="ECO:0000256" key="4">
    <source>
        <dbReference type="ARBA" id="ARBA00007423"/>
    </source>
</evidence>
<dbReference type="PROSITE" id="PS00373">
    <property type="entry name" value="GART"/>
    <property type="match status" value="1"/>
</dbReference>
<evidence type="ECO:0000256" key="7">
    <source>
        <dbReference type="ARBA" id="ARBA00012254"/>
    </source>
</evidence>
<dbReference type="InterPro" id="IPR020559">
    <property type="entry name" value="PRibGlycinamide_synth_CS"/>
</dbReference>
<evidence type="ECO:0000256" key="11">
    <source>
        <dbReference type="ARBA" id="ARBA00022598"/>
    </source>
</evidence>
<evidence type="ECO:0000256" key="18">
    <source>
        <dbReference type="ARBA" id="ARBA00023268"/>
    </source>
</evidence>
<keyword evidence="17" id="KW-0464">Manganese</keyword>
<dbReference type="InterPro" id="IPR036676">
    <property type="entry name" value="PurM-like_C_sf"/>
</dbReference>
<dbReference type="InterPro" id="IPR001555">
    <property type="entry name" value="GART_AS"/>
</dbReference>
<dbReference type="NCBIfam" id="TIGR00877">
    <property type="entry name" value="purD"/>
    <property type="match status" value="1"/>
</dbReference>
<name>A0A812BE68_ACAPH</name>
<evidence type="ECO:0000256" key="13">
    <source>
        <dbReference type="ARBA" id="ARBA00022723"/>
    </source>
</evidence>
<evidence type="ECO:0000313" key="22">
    <source>
        <dbReference type="Proteomes" id="UP000597762"/>
    </source>
</evidence>
<dbReference type="Pfam" id="PF02843">
    <property type="entry name" value="GARS_C"/>
    <property type="match status" value="1"/>
</dbReference>
<evidence type="ECO:0000256" key="14">
    <source>
        <dbReference type="ARBA" id="ARBA00022741"/>
    </source>
</evidence>
<dbReference type="FunFam" id="3.90.600.10:FF:000001">
    <property type="entry name" value="Trifunctional purine biosynthetic protein adenosine-3"/>
    <property type="match status" value="1"/>
</dbReference>
<proteinExistence type="inferred from homology"/>
<dbReference type="Gene3D" id="3.40.50.20">
    <property type="match status" value="1"/>
</dbReference>
<dbReference type="InterPro" id="IPR004733">
    <property type="entry name" value="PurM_cligase"/>
</dbReference>
<dbReference type="InterPro" id="IPR020562">
    <property type="entry name" value="PRibGlycinamide_synth_N"/>
</dbReference>
<dbReference type="Gene3D" id="3.40.50.170">
    <property type="entry name" value="Formyl transferase, N-terminal domain"/>
    <property type="match status" value="1"/>
</dbReference>
<dbReference type="FunFam" id="3.40.50.170:FF:000006">
    <property type="entry name" value="Trifunctional purine biosynthetic protein adenosine-3"/>
    <property type="match status" value="1"/>
</dbReference>
<dbReference type="SUPFAM" id="SSF56042">
    <property type="entry name" value="PurM C-terminal domain-like"/>
    <property type="match status" value="1"/>
</dbReference>
<keyword evidence="13" id="KW-0479">Metal-binding</keyword>
<feature type="domain" description="ATP-grasp" evidence="20">
    <location>
        <begin position="119"/>
        <end position="326"/>
    </location>
</feature>
<dbReference type="PANTHER" id="PTHR10520:SF12">
    <property type="entry name" value="TRIFUNCTIONAL PURINE BIOSYNTHETIC PROTEIN ADENOSINE-3"/>
    <property type="match status" value="1"/>
</dbReference>
<dbReference type="InterPro" id="IPR020560">
    <property type="entry name" value="PRibGlycinamide_synth_C-dom"/>
</dbReference>
<dbReference type="SUPFAM" id="SSF53328">
    <property type="entry name" value="Formyltransferase"/>
    <property type="match status" value="1"/>
</dbReference>
<evidence type="ECO:0000313" key="21">
    <source>
        <dbReference type="EMBL" id="CAE1178393.1"/>
    </source>
</evidence>
<comment type="similarity">
    <text evidence="5">In the C-terminal section; belongs to the GART family.</text>
</comment>
<evidence type="ECO:0000256" key="12">
    <source>
        <dbReference type="ARBA" id="ARBA00022679"/>
    </source>
</evidence>
<keyword evidence="18" id="KW-0511">Multifunctional enzyme</keyword>
<dbReference type="InterPro" id="IPR036921">
    <property type="entry name" value="PurM-like_N_sf"/>
</dbReference>
<dbReference type="Gene3D" id="3.30.470.20">
    <property type="entry name" value="ATP-grasp fold, B domain"/>
    <property type="match status" value="1"/>
</dbReference>
<dbReference type="SMART" id="SM01209">
    <property type="entry name" value="GARS_A"/>
    <property type="match status" value="1"/>
</dbReference>
<evidence type="ECO:0000256" key="19">
    <source>
        <dbReference type="PROSITE-ProRule" id="PRU00409"/>
    </source>
</evidence>
<dbReference type="GO" id="GO:0046872">
    <property type="term" value="F:metal ion binding"/>
    <property type="evidence" value="ECO:0007669"/>
    <property type="project" value="UniProtKB-KW"/>
</dbReference>
<evidence type="ECO:0000256" key="9">
    <source>
        <dbReference type="ARBA" id="ARBA00013255"/>
    </source>
</evidence>